<evidence type="ECO:0000256" key="1">
    <source>
        <dbReference type="ARBA" id="ARBA00004141"/>
    </source>
</evidence>
<name>A0A6J1QWR2_9HYME</name>
<organism evidence="7 8">
    <name type="scientific">Temnothorax curvispinosus</name>
    <dbReference type="NCBI Taxonomy" id="300111"/>
    <lineage>
        <taxon>Eukaryota</taxon>
        <taxon>Metazoa</taxon>
        <taxon>Ecdysozoa</taxon>
        <taxon>Arthropoda</taxon>
        <taxon>Hexapoda</taxon>
        <taxon>Insecta</taxon>
        <taxon>Pterygota</taxon>
        <taxon>Neoptera</taxon>
        <taxon>Endopterygota</taxon>
        <taxon>Hymenoptera</taxon>
        <taxon>Apocrita</taxon>
        <taxon>Aculeata</taxon>
        <taxon>Formicoidea</taxon>
        <taxon>Formicidae</taxon>
        <taxon>Myrmicinae</taxon>
        <taxon>Temnothorax</taxon>
    </lineage>
</organism>
<dbReference type="InterPro" id="IPR008952">
    <property type="entry name" value="Tetraspanin_EC2_sf"/>
</dbReference>
<dbReference type="Gene3D" id="1.10.1450.10">
    <property type="entry name" value="Tetraspanin"/>
    <property type="match status" value="1"/>
</dbReference>
<dbReference type="AlphaFoldDB" id="A0A6J1QWR2"/>
<dbReference type="SUPFAM" id="SSF48652">
    <property type="entry name" value="Tetraspanin"/>
    <property type="match status" value="1"/>
</dbReference>
<dbReference type="GO" id="GO:0005886">
    <property type="term" value="C:plasma membrane"/>
    <property type="evidence" value="ECO:0007669"/>
    <property type="project" value="TreeGrafter"/>
</dbReference>
<evidence type="ECO:0000256" key="2">
    <source>
        <dbReference type="ARBA" id="ARBA00022692"/>
    </source>
</evidence>
<evidence type="ECO:0000256" key="4">
    <source>
        <dbReference type="ARBA" id="ARBA00023136"/>
    </source>
</evidence>
<protein>
    <submittedName>
        <fullName evidence="8">Tetraspanin-9-like</fullName>
    </submittedName>
</protein>
<feature type="transmembrane region" description="Helical" evidence="6">
    <location>
        <begin position="144"/>
        <end position="167"/>
    </location>
</feature>
<accession>A0A6J1QWR2</accession>
<dbReference type="PANTHER" id="PTHR19282:SF431">
    <property type="entry name" value="TETRASPANIN 26A, ISOFORM B-RELATED"/>
    <property type="match status" value="1"/>
</dbReference>
<gene>
    <name evidence="8" type="primary">LOC112464147</name>
</gene>
<dbReference type="RefSeq" id="XP_024886747.1">
    <property type="nucleotide sequence ID" value="XM_025030979.1"/>
</dbReference>
<keyword evidence="4 6" id="KW-0472">Membrane</keyword>
<sequence length="322" mass="35900">MHSVSEISVKIENQDGVMMSTKDQSRDMEKATLTSKTPRQHGGNRILSSQARSELIARNHQGTASCTSFYLFFSSTFLFTMAGTLLSTGVWCFLVRLPMIHLAREPSRIVVVLSGYVFAAGTLTLPASCILYREHNVTRGRRTLLPMIIMLCMSIIFLICGATHGIVYRKSYHPLFQESAPAQQDKGLLISQRERAALPFETLRGRINAALTSRLRDYPNYSSAWDLMQTRLQCCGINDASDWTRYPGLPEPPPSCYSTSLDEDDRRSMWKTGCLDAIALDLAWITAYVVGLCFMSIPSHILAIVSAGILLWISERTTVSNG</sequence>
<feature type="transmembrane region" description="Helical" evidence="6">
    <location>
        <begin position="69"/>
        <end position="97"/>
    </location>
</feature>
<dbReference type="CDD" id="cd03127">
    <property type="entry name" value="tetraspanin_LEL"/>
    <property type="match status" value="1"/>
</dbReference>
<keyword evidence="2 6" id="KW-0812">Transmembrane</keyword>
<keyword evidence="3 6" id="KW-1133">Transmembrane helix</keyword>
<comment type="subcellular location">
    <subcellularLocation>
        <location evidence="1">Membrane</location>
        <topology evidence="1">Multi-pass membrane protein</topology>
    </subcellularLocation>
</comment>
<reference evidence="8" key="1">
    <citation type="submission" date="2025-08" db="UniProtKB">
        <authorList>
            <consortium name="RefSeq"/>
        </authorList>
    </citation>
    <scope>IDENTIFICATION</scope>
    <source>
        <tissue evidence="8">Whole body</tissue>
    </source>
</reference>
<dbReference type="GeneID" id="112464147"/>
<feature type="transmembrane region" description="Helical" evidence="6">
    <location>
        <begin position="285"/>
        <end position="313"/>
    </location>
</feature>
<keyword evidence="7" id="KW-1185">Reference proteome</keyword>
<evidence type="ECO:0000313" key="7">
    <source>
        <dbReference type="Proteomes" id="UP000504618"/>
    </source>
</evidence>
<dbReference type="Pfam" id="PF00335">
    <property type="entry name" value="Tetraspanin"/>
    <property type="match status" value="1"/>
</dbReference>
<evidence type="ECO:0000256" key="6">
    <source>
        <dbReference type="SAM" id="Phobius"/>
    </source>
</evidence>
<dbReference type="PANTHER" id="PTHR19282">
    <property type="entry name" value="TETRASPANIN"/>
    <property type="match status" value="1"/>
</dbReference>
<feature type="transmembrane region" description="Helical" evidence="6">
    <location>
        <begin position="109"/>
        <end position="132"/>
    </location>
</feature>
<dbReference type="Proteomes" id="UP000504618">
    <property type="component" value="Unplaced"/>
</dbReference>
<evidence type="ECO:0000256" key="5">
    <source>
        <dbReference type="SAM" id="MobiDB-lite"/>
    </source>
</evidence>
<evidence type="ECO:0000256" key="3">
    <source>
        <dbReference type="ARBA" id="ARBA00022989"/>
    </source>
</evidence>
<feature type="region of interest" description="Disordered" evidence="5">
    <location>
        <begin position="18"/>
        <end position="44"/>
    </location>
</feature>
<dbReference type="OrthoDB" id="5982705at2759"/>
<proteinExistence type="predicted"/>
<dbReference type="InterPro" id="IPR018499">
    <property type="entry name" value="Tetraspanin/Peripherin"/>
</dbReference>
<evidence type="ECO:0000313" key="8">
    <source>
        <dbReference type="RefSeq" id="XP_024886747.1"/>
    </source>
</evidence>